<dbReference type="GO" id="GO:0005886">
    <property type="term" value="C:plasma membrane"/>
    <property type="evidence" value="ECO:0007669"/>
    <property type="project" value="UniProtKB-SubCell"/>
</dbReference>
<feature type="transmembrane region" description="Helical" evidence="6">
    <location>
        <begin position="339"/>
        <end position="367"/>
    </location>
</feature>
<feature type="transmembrane region" description="Helical" evidence="6">
    <location>
        <begin position="294"/>
        <end position="318"/>
    </location>
</feature>
<dbReference type="GO" id="GO:0022857">
    <property type="term" value="F:transmembrane transporter activity"/>
    <property type="evidence" value="ECO:0007669"/>
    <property type="project" value="TreeGrafter"/>
</dbReference>
<dbReference type="OrthoDB" id="1451596at2"/>
<evidence type="ECO:0000256" key="4">
    <source>
        <dbReference type="ARBA" id="ARBA00022989"/>
    </source>
</evidence>
<keyword evidence="3 6" id="KW-0812">Transmembrane</keyword>
<protein>
    <submittedName>
        <fullName evidence="9">ABC transporter permease</fullName>
    </submittedName>
</protein>
<dbReference type="Pfam" id="PF02687">
    <property type="entry name" value="FtsX"/>
    <property type="match status" value="2"/>
</dbReference>
<feature type="transmembrane region" description="Helical" evidence="6">
    <location>
        <begin position="682"/>
        <end position="707"/>
    </location>
</feature>
<name>A0A3S2UNF5_9SPHI</name>
<proteinExistence type="predicted"/>
<feature type="transmembrane region" description="Helical" evidence="6">
    <location>
        <begin position="734"/>
        <end position="754"/>
    </location>
</feature>
<dbReference type="InterPro" id="IPR050250">
    <property type="entry name" value="Macrolide_Exporter_MacB"/>
</dbReference>
<dbReference type="InterPro" id="IPR003838">
    <property type="entry name" value="ABC3_permease_C"/>
</dbReference>
<accession>A0A3S2UNF5</accession>
<feature type="transmembrane region" description="Helical" evidence="6">
    <location>
        <begin position="21"/>
        <end position="45"/>
    </location>
</feature>
<keyword evidence="5 6" id="KW-0472">Membrane</keyword>
<comment type="caution">
    <text evidence="9">The sequence shown here is derived from an EMBL/GenBank/DDBJ whole genome shotgun (WGS) entry which is preliminary data.</text>
</comment>
<dbReference type="PANTHER" id="PTHR30572">
    <property type="entry name" value="MEMBRANE COMPONENT OF TRANSPORTER-RELATED"/>
    <property type="match status" value="1"/>
</dbReference>
<evidence type="ECO:0000256" key="6">
    <source>
        <dbReference type="SAM" id="Phobius"/>
    </source>
</evidence>
<evidence type="ECO:0000256" key="3">
    <source>
        <dbReference type="ARBA" id="ARBA00022692"/>
    </source>
</evidence>
<feature type="domain" description="MacB-like periplasmic core" evidence="8">
    <location>
        <begin position="22"/>
        <end position="238"/>
    </location>
</feature>
<comment type="subcellular location">
    <subcellularLocation>
        <location evidence="1">Cell membrane</location>
        <topology evidence="1">Multi-pass membrane protein</topology>
    </subcellularLocation>
</comment>
<feature type="domain" description="ABC3 transporter permease C-terminal" evidence="7">
    <location>
        <begin position="686"/>
        <end position="794"/>
    </location>
</feature>
<gene>
    <name evidence="9" type="ORF">EOD41_02050</name>
</gene>
<dbReference type="AlphaFoldDB" id="A0A3S2UNF5"/>
<dbReference type="Proteomes" id="UP000282759">
    <property type="component" value="Unassembled WGS sequence"/>
</dbReference>
<feature type="domain" description="ABC3 transporter permease C-terminal" evidence="7">
    <location>
        <begin position="300"/>
        <end position="414"/>
    </location>
</feature>
<dbReference type="PANTHER" id="PTHR30572:SF18">
    <property type="entry name" value="ABC-TYPE MACROLIDE FAMILY EXPORT SYSTEM PERMEASE COMPONENT 2"/>
    <property type="match status" value="1"/>
</dbReference>
<evidence type="ECO:0000256" key="5">
    <source>
        <dbReference type="ARBA" id="ARBA00023136"/>
    </source>
</evidence>
<feature type="transmembrane region" description="Helical" evidence="6">
    <location>
        <begin position="436"/>
        <end position="456"/>
    </location>
</feature>
<evidence type="ECO:0000256" key="2">
    <source>
        <dbReference type="ARBA" id="ARBA00022475"/>
    </source>
</evidence>
<feature type="transmembrane region" description="Helical" evidence="6">
    <location>
        <begin position="387"/>
        <end position="415"/>
    </location>
</feature>
<sequence>MLRNYIKTAWRNLWKGRVFNTMNVIGLSVAIACCIMLFLTVYFQFTFDRFHVNINKIHQLSFSSSRAEGTEISTAMCAPLAQALKDDYQDIRYITRMANGGATVKYGGKELEKNIHFVDTDFFKMFTFPVVNGNKNNPLADLNDLVLTEYAAKAIFGKENPIGKTIELKYADTPHNFVVSAVVKDFPENSSITFDMLLRFEVTPDYQEHMKHWDWHDHSTFIQLHDNVKPEVFGKQLQTFVNKNFKEVIDGMKKDGAKADANGNVYSLNLLPFANNHFATEINGLEGGQVSKTYVFSLMAIGIFILVIACINFVNLSVARAFTRAREVGVRKTLGAGKWQLLVQFWVETFMVCLFAMVAGIILANFIMPGFNATFRSNMEISMLFKVSHILVMIGVLLLITMIAGLYPALLMMRFKTVSVLKGSVGNAKPGKTRNVLLVTQFTLSTLLIVCTLISWQQISYLKSRPLGYNKDEVISIPIGNSLKGDQALELFRNKMNGQPGITAITGAYDNMGSGKDGSMRTSRIGFDYKGHTVRTTIQGVSYDFLKALDIKLVDGREFSRAMAGDSNAIVINEKMAAQLGKNIRVGDLVPLDENSPSRIIGIVKDYNYRSLRSEIEPLTLVMQGYEINYVFVRVKADNLIRAFNQVKDKWHETFPNVEFTGSWINENTERQYVAEQRLSTIFISGAIIAIIISCIGLLAMSFMIMVQRTKEIGIRKVLGANVGVLVMLLSRDFLKLVLLAAVIAFPLAWWLMSKWLESFVYRTPIYWWIFALAGFIALAIAFLTVSFQSVRAALANPVKSLRSE</sequence>
<dbReference type="InterPro" id="IPR025857">
    <property type="entry name" value="MacB_PCD"/>
</dbReference>
<dbReference type="RefSeq" id="WP_127703110.1">
    <property type="nucleotide sequence ID" value="NZ_SACK01000001.1"/>
</dbReference>
<evidence type="ECO:0000313" key="10">
    <source>
        <dbReference type="Proteomes" id="UP000282759"/>
    </source>
</evidence>
<evidence type="ECO:0000259" key="7">
    <source>
        <dbReference type="Pfam" id="PF02687"/>
    </source>
</evidence>
<feature type="transmembrane region" description="Helical" evidence="6">
    <location>
        <begin position="766"/>
        <end position="786"/>
    </location>
</feature>
<dbReference type="Pfam" id="PF12704">
    <property type="entry name" value="MacB_PCD"/>
    <property type="match status" value="2"/>
</dbReference>
<keyword evidence="2" id="KW-1003">Cell membrane</keyword>
<dbReference type="PROSITE" id="PS51257">
    <property type="entry name" value="PROKAR_LIPOPROTEIN"/>
    <property type="match status" value="1"/>
</dbReference>
<feature type="domain" description="MacB-like periplasmic core" evidence="8">
    <location>
        <begin position="525"/>
        <end position="638"/>
    </location>
</feature>
<dbReference type="EMBL" id="SACK01000001">
    <property type="protein sequence ID" value="RVU02744.1"/>
    <property type="molecule type" value="Genomic_DNA"/>
</dbReference>
<evidence type="ECO:0000313" key="9">
    <source>
        <dbReference type="EMBL" id="RVU02744.1"/>
    </source>
</evidence>
<organism evidence="9 10">
    <name type="scientific">Mucilaginibacter limnophilus</name>
    <dbReference type="NCBI Taxonomy" id="1932778"/>
    <lineage>
        <taxon>Bacteria</taxon>
        <taxon>Pseudomonadati</taxon>
        <taxon>Bacteroidota</taxon>
        <taxon>Sphingobacteriia</taxon>
        <taxon>Sphingobacteriales</taxon>
        <taxon>Sphingobacteriaceae</taxon>
        <taxon>Mucilaginibacter</taxon>
    </lineage>
</organism>
<evidence type="ECO:0000256" key="1">
    <source>
        <dbReference type="ARBA" id="ARBA00004651"/>
    </source>
</evidence>
<reference evidence="9 10" key="1">
    <citation type="submission" date="2019-01" db="EMBL/GenBank/DDBJ databases">
        <authorList>
            <person name="Chen W.-M."/>
        </authorList>
    </citation>
    <scope>NUCLEOTIDE SEQUENCE [LARGE SCALE GENOMIC DNA]</scope>
    <source>
        <strain evidence="9 10">YBJ-36</strain>
    </source>
</reference>
<keyword evidence="4 6" id="KW-1133">Transmembrane helix</keyword>
<evidence type="ECO:0000259" key="8">
    <source>
        <dbReference type="Pfam" id="PF12704"/>
    </source>
</evidence>
<keyword evidence="10" id="KW-1185">Reference proteome</keyword>